<proteinExistence type="predicted"/>
<evidence type="ECO:0000313" key="2">
    <source>
        <dbReference type="Proteomes" id="UP000326837"/>
    </source>
</evidence>
<dbReference type="EMBL" id="AP021861">
    <property type="protein sequence ID" value="BBO32781.1"/>
    <property type="molecule type" value="Genomic_DNA"/>
</dbReference>
<accession>A0A5K7XD88</accession>
<protein>
    <submittedName>
        <fullName evidence="1">Uncharacterized protein</fullName>
    </submittedName>
</protein>
<dbReference type="AlphaFoldDB" id="A0A5K7XD88"/>
<reference evidence="2" key="1">
    <citation type="submission" date="2019-10" db="EMBL/GenBank/DDBJ databases">
        <title>Lacipirellula parvula gen. nov., sp. nov., representing a lineage of planctomycetes widespread in freshwater anoxic habitats, and description of the family Lacipirellulaceae.</title>
        <authorList>
            <person name="Dedysh S.N."/>
            <person name="Kulichevskaya I.S."/>
            <person name="Beletsky A.V."/>
            <person name="Rakitin A.L."/>
            <person name="Mardanov A.V."/>
            <person name="Ivanova A.A."/>
            <person name="Saltykova V.X."/>
            <person name="Rijpstra W.I.C."/>
            <person name="Sinninghe Damste J.S."/>
            <person name="Ravin N.V."/>
        </authorList>
    </citation>
    <scope>NUCLEOTIDE SEQUENCE [LARGE SCALE GENOMIC DNA]</scope>
    <source>
        <strain evidence="2">PX69</strain>
    </source>
</reference>
<keyword evidence="2" id="KW-1185">Reference proteome</keyword>
<sequence length="62" mass="7398">MESTDAPLFLTLCKRRPSRALLAWVFWQPPQTHERIAGKVKLMVAAISWCDRWRFSYFHLPH</sequence>
<dbReference type="Proteomes" id="UP000326837">
    <property type="component" value="Chromosome"/>
</dbReference>
<dbReference type="KEGG" id="lpav:PLANPX_2393"/>
<evidence type="ECO:0000313" key="1">
    <source>
        <dbReference type="EMBL" id="BBO32781.1"/>
    </source>
</evidence>
<organism evidence="1 2">
    <name type="scientific">Lacipirellula parvula</name>
    <dbReference type="NCBI Taxonomy" id="2650471"/>
    <lineage>
        <taxon>Bacteria</taxon>
        <taxon>Pseudomonadati</taxon>
        <taxon>Planctomycetota</taxon>
        <taxon>Planctomycetia</taxon>
        <taxon>Pirellulales</taxon>
        <taxon>Lacipirellulaceae</taxon>
        <taxon>Lacipirellula</taxon>
    </lineage>
</organism>
<dbReference type="RefSeq" id="WP_232536365.1">
    <property type="nucleotide sequence ID" value="NZ_AP021861.1"/>
</dbReference>
<gene>
    <name evidence="1" type="ORF">PLANPX_2393</name>
</gene>
<name>A0A5K7XD88_9BACT</name>